<proteinExistence type="predicted"/>
<dbReference type="SUPFAM" id="SSF52728">
    <property type="entry name" value="PTS IIb component"/>
    <property type="match status" value="1"/>
</dbReference>
<evidence type="ECO:0000256" key="7">
    <source>
        <dbReference type="ARBA" id="ARBA00022777"/>
    </source>
</evidence>
<evidence type="ECO:0000256" key="3">
    <source>
        <dbReference type="ARBA" id="ARBA00022490"/>
    </source>
</evidence>
<keyword evidence="5" id="KW-0808">Transferase</keyword>
<gene>
    <name evidence="9" type="ORF">ACFQH1_11715</name>
</gene>
<comment type="caution">
    <text evidence="9">The sequence shown here is derived from an EMBL/GenBank/DDBJ whole genome shotgun (WGS) entry which is preliminary data.</text>
</comment>
<reference evidence="10" key="1">
    <citation type="journal article" date="2019" name="Int. J. Syst. Evol. Microbiol.">
        <title>The Global Catalogue of Microorganisms (GCM) 10K type strain sequencing project: providing services to taxonomists for standard genome sequencing and annotation.</title>
        <authorList>
            <consortium name="The Broad Institute Genomics Platform"/>
            <consortium name="The Broad Institute Genome Sequencing Center for Infectious Disease"/>
            <person name="Wu L."/>
            <person name="Ma J."/>
        </authorList>
    </citation>
    <scope>NUCLEOTIDE SEQUENCE [LARGE SCALE GENOMIC DNA]</scope>
    <source>
        <strain evidence="10">CCM 8934</strain>
    </source>
</reference>
<keyword evidence="10" id="KW-1185">Reference proteome</keyword>
<keyword evidence="6" id="KW-0598">Phosphotransferase system</keyword>
<comment type="subcellular location">
    <subcellularLocation>
        <location evidence="1">Cytoplasm</location>
    </subcellularLocation>
</comment>
<keyword evidence="7" id="KW-0418">Kinase</keyword>
<evidence type="ECO:0000256" key="1">
    <source>
        <dbReference type="ARBA" id="ARBA00004496"/>
    </source>
</evidence>
<protein>
    <submittedName>
        <fullName evidence="9">PTS system mannose/fructose/N-acetylgalactosamine-transporter subunit IIB</fullName>
    </submittedName>
</protein>
<sequence length="165" mass="18053">MAISFVRVDDRIIHGQVVTRWLSEVRADGVIAVDDAAANDPVISKVLKGAVPGGLKGFVMPVDRVIRRWPDIMASKKQYFLVAKSPITLQRLQAGGADFLTQQSKINVGPMSERPTAIKVGPNANVTPDEFAAFKYLTEQGATVYFQLVPDSKVTTFEDASKNFD</sequence>
<accession>A0ABW1UJP3</accession>
<evidence type="ECO:0000259" key="8">
    <source>
        <dbReference type="PROSITE" id="PS51101"/>
    </source>
</evidence>
<evidence type="ECO:0000256" key="4">
    <source>
        <dbReference type="ARBA" id="ARBA00022597"/>
    </source>
</evidence>
<dbReference type="Pfam" id="PF03830">
    <property type="entry name" value="PTSIIB_sorb"/>
    <property type="match status" value="1"/>
</dbReference>
<dbReference type="InterPro" id="IPR036667">
    <property type="entry name" value="PTS_IIB_sorbose-sp_sf"/>
</dbReference>
<dbReference type="Proteomes" id="UP001596227">
    <property type="component" value="Unassembled WGS sequence"/>
</dbReference>
<dbReference type="InterPro" id="IPR004720">
    <property type="entry name" value="PTS_IIB_sorbose-sp"/>
</dbReference>
<evidence type="ECO:0000313" key="10">
    <source>
        <dbReference type="Proteomes" id="UP001596227"/>
    </source>
</evidence>
<evidence type="ECO:0000256" key="6">
    <source>
        <dbReference type="ARBA" id="ARBA00022683"/>
    </source>
</evidence>
<feature type="domain" description="PTS EIIB type-4" evidence="8">
    <location>
        <begin position="1"/>
        <end position="165"/>
    </location>
</feature>
<evidence type="ECO:0000256" key="5">
    <source>
        <dbReference type="ARBA" id="ARBA00022679"/>
    </source>
</evidence>
<name>A0ABW1UJP3_9LACO</name>
<keyword evidence="4" id="KW-0762">Sugar transport</keyword>
<dbReference type="RefSeq" id="WP_137607746.1">
    <property type="nucleotide sequence ID" value="NZ_BJDH01000006.1"/>
</dbReference>
<evidence type="ECO:0000313" key="9">
    <source>
        <dbReference type="EMBL" id="MFC6295869.1"/>
    </source>
</evidence>
<evidence type="ECO:0000256" key="2">
    <source>
        <dbReference type="ARBA" id="ARBA00022448"/>
    </source>
</evidence>
<keyword evidence="2" id="KW-0813">Transport</keyword>
<organism evidence="9 10">
    <name type="scientific">Lactiplantibacillus daoliensis</name>
    <dbReference type="NCBI Taxonomy" id="2559916"/>
    <lineage>
        <taxon>Bacteria</taxon>
        <taxon>Bacillati</taxon>
        <taxon>Bacillota</taxon>
        <taxon>Bacilli</taxon>
        <taxon>Lactobacillales</taxon>
        <taxon>Lactobacillaceae</taxon>
        <taxon>Lactiplantibacillus</taxon>
    </lineage>
</organism>
<dbReference type="Gene3D" id="3.40.35.10">
    <property type="entry name" value="Phosphotransferase system, sorbose subfamily IIB component"/>
    <property type="match status" value="1"/>
</dbReference>
<keyword evidence="3" id="KW-0963">Cytoplasm</keyword>
<dbReference type="PROSITE" id="PS51101">
    <property type="entry name" value="PTS_EIIB_TYPE_4"/>
    <property type="match status" value="1"/>
</dbReference>
<dbReference type="EMBL" id="JBHSSB010000031">
    <property type="protein sequence ID" value="MFC6295869.1"/>
    <property type="molecule type" value="Genomic_DNA"/>
</dbReference>